<keyword evidence="7" id="KW-1185">Reference proteome</keyword>
<dbReference type="GeneID" id="103266285"/>
<gene>
    <name evidence="8" type="primary">S100A12</name>
</gene>
<accession>A0A1U7U862</accession>
<organism evidence="7 8">
    <name type="scientific">Carlito syrichta</name>
    <name type="common">Philippine tarsier</name>
    <name type="synonym">Tarsius syrichta</name>
    <dbReference type="NCBI Taxonomy" id="1868482"/>
    <lineage>
        <taxon>Eukaryota</taxon>
        <taxon>Metazoa</taxon>
        <taxon>Chordata</taxon>
        <taxon>Craniata</taxon>
        <taxon>Vertebrata</taxon>
        <taxon>Euteleostomi</taxon>
        <taxon>Mammalia</taxon>
        <taxon>Eutheria</taxon>
        <taxon>Euarchontoglires</taxon>
        <taxon>Primates</taxon>
        <taxon>Haplorrhini</taxon>
        <taxon>Tarsiiformes</taxon>
        <taxon>Tarsiidae</taxon>
        <taxon>Carlito</taxon>
    </lineage>
</organism>
<evidence type="ECO:0000259" key="6">
    <source>
        <dbReference type="PROSITE" id="PS50222"/>
    </source>
</evidence>
<dbReference type="GO" id="GO:0050832">
    <property type="term" value="P:defense response to fungus"/>
    <property type="evidence" value="ECO:0007669"/>
    <property type="project" value="Ensembl"/>
</dbReference>
<evidence type="ECO:0000256" key="1">
    <source>
        <dbReference type="ARBA" id="ARBA00007323"/>
    </source>
</evidence>
<evidence type="ECO:0000256" key="3">
    <source>
        <dbReference type="ARBA" id="ARBA00022737"/>
    </source>
</evidence>
<evidence type="ECO:0000256" key="2">
    <source>
        <dbReference type="ARBA" id="ARBA00022723"/>
    </source>
</evidence>
<evidence type="ECO:0000313" key="7">
    <source>
        <dbReference type="Proteomes" id="UP000189704"/>
    </source>
</evidence>
<keyword evidence="4 5" id="KW-0106">Calcium</keyword>
<dbReference type="OMA" id="HEHLHEV"/>
<dbReference type="STRING" id="1868482.ENSTSYP00000009118"/>
<reference evidence="8" key="1">
    <citation type="submission" date="2025-08" db="UniProtKB">
        <authorList>
            <consortium name="RefSeq"/>
        </authorList>
    </citation>
    <scope>IDENTIFICATION</scope>
</reference>
<protein>
    <recommendedName>
        <fullName evidence="5">Protein S100</fullName>
    </recommendedName>
    <alternativeName>
        <fullName evidence="5">S100 calcium-binding protein</fullName>
    </alternativeName>
</protein>
<dbReference type="GO" id="GO:0005634">
    <property type="term" value="C:nucleus"/>
    <property type="evidence" value="ECO:0007669"/>
    <property type="project" value="Ensembl"/>
</dbReference>
<dbReference type="GO" id="GO:0043123">
    <property type="term" value="P:positive regulation of canonical NF-kappaB signal transduction"/>
    <property type="evidence" value="ECO:0007669"/>
    <property type="project" value="Ensembl"/>
</dbReference>
<name>A0A1U7U862_CARSF</name>
<dbReference type="InterPro" id="IPR011992">
    <property type="entry name" value="EF-hand-dom_pair"/>
</dbReference>
<dbReference type="SMART" id="SM00054">
    <property type="entry name" value="EFh"/>
    <property type="match status" value="1"/>
</dbReference>
<proteinExistence type="inferred from homology"/>
<dbReference type="PANTHER" id="PTHR11639:SF77">
    <property type="entry name" value="PROTEIN S100-A12"/>
    <property type="match status" value="1"/>
</dbReference>
<dbReference type="SMART" id="SM01394">
    <property type="entry name" value="S_100"/>
    <property type="match status" value="1"/>
</dbReference>
<dbReference type="GO" id="GO:0042802">
    <property type="term" value="F:identical protein binding"/>
    <property type="evidence" value="ECO:0007669"/>
    <property type="project" value="Ensembl"/>
</dbReference>
<dbReference type="GO" id="GO:0048306">
    <property type="term" value="F:calcium-dependent protein binding"/>
    <property type="evidence" value="ECO:0007669"/>
    <property type="project" value="TreeGrafter"/>
</dbReference>
<dbReference type="Proteomes" id="UP000189704">
    <property type="component" value="Unplaced"/>
</dbReference>
<evidence type="ECO:0000256" key="4">
    <source>
        <dbReference type="ARBA" id="ARBA00022837"/>
    </source>
</evidence>
<dbReference type="AlphaFoldDB" id="A0A1U7U862"/>
<dbReference type="CTD" id="6283"/>
<dbReference type="RefSeq" id="XP_008062091.1">
    <property type="nucleotide sequence ID" value="XM_008063900.1"/>
</dbReference>
<dbReference type="GO" id="GO:0005509">
    <property type="term" value="F:calcium ion binding"/>
    <property type="evidence" value="ECO:0007669"/>
    <property type="project" value="InterPro"/>
</dbReference>
<dbReference type="PROSITE" id="PS00303">
    <property type="entry name" value="S100_CABP"/>
    <property type="match status" value="1"/>
</dbReference>
<keyword evidence="3" id="KW-0677">Repeat</keyword>
<dbReference type="GO" id="GO:0061844">
    <property type="term" value="P:antimicrobial humoral immune response mediated by antimicrobial peptide"/>
    <property type="evidence" value="ECO:0007669"/>
    <property type="project" value="Ensembl"/>
</dbReference>
<sequence length="92" mass="10673">MSKLEEHMEGIINIFHQYSVRGGHYDRLEKGEMKLLLTKELSNTLKNTRDQATVDRIFQGLDTDRNQQVDFPEFVALIASMLETTHGNIHKE</sequence>
<dbReference type="Pfam" id="PF01023">
    <property type="entry name" value="S_100"/>
    <property type="match status" value="1"/>
</dbReference>
<dbReference type="InterPro" id="IPR001751">
    <property type="entry name" value="S100/CaBP7/8-like_CS"/>
</dbReference>
<keyword evidence="2 5" id="KW-0479">Metal-binding</keyword>
<dbReference type="GO" id="GO:0070062">
    <property type="term" value="C:extracellular exosome"/>
    <property type="evidence" value="ECO:0007669"/>
    <property type="project" value="TreeGrafter"/>
</dbReference>
<evidence type="ECO:0000256" key="5">
    <source>
        <dbReference type="RuleBase" id="RU361184"/>
    </source>
</evidence>
<dbReference type="GO" id="GO:0043542">
    <property type="term" value="P:endothelial cell migration"/>
    <property type="evidence" value="ECO:0007669"/>
    <property type="project" value="TreeGrafter"/>
</dbReference>
<dbReference type="OrthoDB" id="9909924at2759"/>
<evidence type="ECO:0000313" key="8">
    <source>
        <dbReference type="RefSeq" id="XP_008062091.1"/>
    </source>
</evidence>
<dbReference type="PROSITE" id="PS50222">
    <property type="entry name" value="EF_HAND_2"/>
    <property type="match status" value="1"/>
</dbReference>
<dbReference type="GO" id="GO:0005737">
    <property type="term" value="C:cytoplasm"/>
    <property type="evidence" value="ECO:0007669"/>
    <property type="project" value="Ensembl"/>
</dbReference>
<dbReference type="PANTHER" id="PTHR11639">
    <property type="entry name" value="S100 CALCIUM-BINDING PROTEIN"/>
    <property type="match status" value="1"/>
</dbReference>
<dbReference type="InterPro" id="IPR002048">
    <property type="entry name" value="EF_hand_dom"/>
</dbReference>
<feature type="domain" description="EF-hand" evidence="6">
    <location>
        <begin position="49"/>
        <end position="84"/>
    </location>
</feature>
<dbReference type="KEGG" id="csyr:103266285"/>
<dbReference type="SUPFAM" id="SSF47473">
    <property type="entry name" value="EF-hand"/>
    <property type="match status" value="1"/>
</dbReference>
<comment type="similarity">
    <text evidence="1 5">Belongs to the S-100 family.</text>
</comment>
<dbReference type="InterPro" id="IPR018247">
    <property type="entry name" value="EF_Hand_1_Ca_BS"/>
</dbReference>
<dbReference type="GO" id="GO:0006805">
    <property type="term" value="P:xenobiotic metabolic process"/>
    <property type="evidence" value="ECO:0007669"/>
    <property type="project" value="Ensembl"/>
</dbReference>
<dbReference type="GO" id="GO:0050786">
    <property type="term" value="F:RAGE receptor binding"/>
    <property type="evidence" value="ECO:0007669"/>
    <property type="project" value="Ensembl"/>
</dbReference>
<dbReference type="InterPro" id="IPR013787">
    <property type="entry name" value="S100_Ca-bd_sub"/>
</dbReference>
<dbReference type="Gene3D" id="1.10.238.10">
    <property type="entry name" value="EF-hand"/>
    <property type="match status" value="1"/>
</dbReference>
<dbReference type="PROSITE" id="PS00018">
    <property type="entry name" value="EF_HAND_1"/>
    <property type="match status" value="1"/>
</dbReference>
<dbReference type="GO" id="GO:0031640">
    <property type="term" value="P:killing of cells of another organism"/>
    <property type="evidence" value="ECO:0007669"/>
    <property type="project" value="Ensembl"/>
</dbReference>